<keyword evidence="1 2" id="KW-0129">CBS domain</keyword>
<dbReference type="SUPFAM" id="SSF54631">
    <property type="entry name" value="CBS-domain pair"/>
    <property type="match status" value="1"/>
</dbReference>
<dbReference type="AlphaFoldDB" id="A0A084SX43"/>
<evidence type="ECO:0000256" key="3">
    <source>
        <dbReference type="SAM" id="MobiDB-lite"/>
    </source>
</evidence>
<feature type="compositionally biased region" description="Basic and acidic residues" evidence="3">
    <location>
        <begin position="23"/>
        <end position="43"/>
    </location>
</feature>
<feature type="compositionally biased region" description="Basic and acidic residues" evidence="3">
    <location>
        <begin position="191"/>
        <end position="212"/>
    </location>
</feature>
<dbReference type="PANTHER" id="PTHR43080:SF2">
    <property type="entry name" value="CBS DOMAIN-CONTAINING PROTEIN"/>
    <property type="match status" value="1"/>
</dbReference>
<feature type="domain" description="CBS" evidence="4">
    <location>
        <begin position="255"/>
        <end position="312"/>
    </location>
</feature>
<dbReference type="EMBL" id="JPMI01000075">
    <property type="protein sequence ID" value="KFA93028.1"/>
    <property type="molecule type" value="Genomic_DNA"/>
</dbReference>
<proteinExistence type="predicted"/>
<evidence type="ECO:0000313" key="6">
    <source>
        <dbReference type="Proteomes" id="UP000028547"/>
    </source>
</evidence>
<dbReference type="Pfam" id="PF00571">
    <property type="entry name" value="CBS"/>
    <property type="match status" value="2"/>
</dbReference>
<comment type="caution">
    <text evidence="5">The sequence shown here is derived from an EMBL/GenBank/DDBJ whole genome shotgun (WGS) entry which is preliminary data.</text>
</comment>
<evidence type="ECO:0000259" key="4">
    <source>
        <dbReference type="PROSITE" id="PS51371"/>
    </source>
</evidence>
<dbReference type="RefSeq" id="WP_052517978.1">
    <property type="nucleotide sequence ID" value="NZ_JPMI01000075.1"/>
</dbReference>
<dbReference type="SMART" id="SM00116">
    <property type="entry name" value="CBS"/>
    <property type="match status" value="2"/>
</dbReference>
<feature type="compositionally biased region" description="Basic and acidic residues" evidence="3">
    <location>
        <begin position="50"/>
        <end position="63"/>
    </location>
</feature>
<evidence type="ECO:0000256" key="1">
    <source>
        <dbReference type="ARBA" id="ARBA00023122"/>
    </source>
</evidence>
<gene>
    <name evidence="5" type="ORF">Q664_12170</name>
</gene>
<organism evidence="5 6">
    <name type="scientific">Archangium violaceum Cb vi76</name>
    <dbReference type="NCBI Taxonomy" id="1406225"/>
    <lineage>
        <taxon>Bacteria</taxon>
        <taxon>Pseudomonadati</taxon>
        <taxon>Myxococcota</taxon>
        <taxon>Myxococcia</taxon>
        <taxon>Myxococcales</taxon>
        <taxon>Cystobacterineae</taxon>
        <taxon>Archangiaceae</taxon>
        <taxon>Archangium</taxon>
    </lineage>
</organism>
<evidence type="ECO:0000256" key="2">
    <source>
        <dbReference type="PROSITE-ProRule" id="PRU00703"/>
    </source>
</evidence>
<dbReference type="Gene3D" id="3.10.580.10">
    <property type="entry name" value="CBS-domain"/>
    <property type="match status" value="1"/>
</dbReference>
<dbReference type="Proteomes" id="UP000028547">
    <property type="component" value="Unassembled WGS sequence"/>
</dbReference>
<accession>A0A084SX43</accession>
<dbReference type="InterPro" id="IPR000644">
    <property type="entry name" value="CBS_dom"/>
</dbReference>
<reference evidence="5 6" key="1">
    <citation type="submission" date="2014-07" db="EMBL/GenBank/DDBJ databases">
        <title>Draft Genome Sequence of Gephyronic Acid Producer, Cystobacter violaceus Strain Cb vi76.</title>
        <authorList>
            <person name="Stevens D.C."/>
            <person name="Young J."/>
            <person name="Carmichael R."/>
            <person name="Tan J."/>
            <person name="Taylor R.E."/>
        </authorList>
    </citation>
    <scope>NUCLEOTIDE SEQUENCE [LARGE SCALE GENOMIC DNA]</scope>
    <source>
        <strain evidence="5 6">Cb vi76</strain>
    </source>
</reference>
<dbReference type="PANTHER" id="PTHR43080">
    <property type="entry name" value="CBS DOMAIN-CONTAINING PROTEIN CBSX3, MITOCHONDRIAL"/>
    <property type="match status" value="1"/>
</dbReference>
<evidence type="ECO:0000313" key="5">
    <source>
        <dbReference type="EMBL" id="KFA93028.1"/>
    </source>
</evidence>
<feature type="domain" description="CBS" evidence="4">
    <location>
        <begin position="321"/>
        <end position="377"/>
    </location>
</feature>
<dbReference type="InterPro" id="IPR051257">
    <property type="entry name" value="Diverse_CBS-Domain"/>
</dbReference>
<protein>
    <recommendedName>
        <fullName evidence="4">CBS domain-containing protein</fullName>
    </recommendedName>
</protein>
<dbReference type="PROSITE" id="PS51371">
    <property type="entry name" value="CBS"/>
    <property type="match status" value="2"/>
</dbReference>
<feature type="region of interest" description="Disordered" evidence="3">
    <location>
        <begin position="1"/>
        <end position="216"/>
    </location>
</feature>
<name>A0A084SX43_9BACT</name>
<sequence>MAQRHTDDGRDTPVRGSPPNGTHAERERRAAESPPGSRERSESDVTGWSTERDEPPEVREGRFHRAAQLRMAQPRTEEGAPPPGDDTRYERVPQRRGLFHRGRGRPVERPTGLSASMPHGPYGRDDRNADDAAGMGPGPLLGEQERYHSLEDDHPPREYRPWDRSGTGQEPGAKAPYEEDERMTRAGVGPRDPRDRESRWREERWREDRPGAEQRAGTGEVYSDLMGMSQTGAPRGETRRQGRWKREPLNAREIMTRTVKSAQLDSTLREVARIMKDEDCGVVPVVDKQGRLRGLITDRDLVIRTLAEGRPPDGMLARDIMTDDVEVVTPDEDIHGIIALMGRRQVRRVPVVERDDRLVGIIAMADIATRADYDEELQDALDHISARRSFWSRLY</sequence>
<feature type="compositionally biased region" description="Basic and acidic residues" evidence="3">
    <location>
        <begin position="143"/>
        <end position="163"/>
    </location>
</feature>
<feature type="compositionally biased region" description="Basic and acidic residues" evidence="3">
    <location>
        <begin position="1"/>
        <end position="13"/>
    </location>
</feature>
<dbReference type="InterPro" id="IPR046342">
    <property type="entry name" value="CBS_dom_sf"/>
</dbReference>